<dbReference type="SUPFAM" id="SSF51735">
    <property type="entry name" value="NAD(P)-binding Rossmann-fold domains"/>
    <property type="match status" value="1"/>
</dbReference>
<dbReference type="InterPro" id="IPR036291">
    <property type="entry name" value="NAD(P)-bd_dom_sf"/>
</dbReference>
<organism evidence="2 3">
    <name type="scientific">Caenorhabditis nigoni</name>
    <dbReference type="NCBI Taxonomy" id="1611254"/>
    <lineage>
        <taxon>Eukaryota</taxon>
        <taxon>Metazoa</taxon>
        <taxon>Ecdysozoa</taxon>
        <taxon>Nematoda</taxon>
        <taxon>Chromadorea</taxon>
        <taxon>Rhabditida</taxon>
        <taxon>Rhabditina</taxon>
        <taxon>Rhabditomorpha</taxon>
        <taxon>Rhabditoidea</taxon>
        <taxon>Rhabditidae</taxon>
        <taxon>Peloderinae</taxon>
        <taxon>Caenorhabditis</taxon>
    </lineage>
</organism>
<reference evidence="3" key="1">
    <citation type="submission" date="2017-10" db="EMBL/GenBank/DDBJ databases">
        <title>Rapid genome shrinkage in a self-fertile nematode reveals novel sperm competition proteins.</title>
        <authorList>
            <person name="Yin D."/>
            <person name="Schwarz E.M."/>
            <person name="Thomas C.G."/>
            <person name="Felde R.L."/>
            <person name="Korf I.F."/>
            <person name="Cutter A.D."/>
            <person name="Schartner C.M."/>
            <person name="Ralston E.J."/>
            <person name="Meyer B.J."/>
            <person name="Haag E.S."/>
        </authorList>
    </citation>
    <scope>NUCLEOTIDE SEQUENCE [LARGE SCALE GENOMIC DNA]</scope>
    <source>
        <strain evidence="3">JU1422</strain>
    </source>
</reference>
<proteinExistence type="predicted"/>
<dbReference type="InterPro" id="IPR002347">
    <property type="entry name" value="SDR_fam"/>
</dbReference>
<gene>
    <name evidence="2" type="primary">Cnig_chr_II.g7117</name>
    <name evidence="2" type="ORF">B9Z55_007117</name>
</gene>
<dbReference type="Pfam" id="PF00106">
    <property type="entry name" value="adh_short"/>
    <property type="match status" value="1"/>
</dbReference>
<dbReference type="Proteomes" id="UP000230233">
    <property type="component" value="Chromosome II"/>
</dbReference>
<feature type="compositionally biased region" description="Polar residues" evidence="1">
    <location>
        <begin position="452"/>
        <end position="467"/>
    </location>
</feature>
<dbReference type="AlphaFoldDB" id="A0A2G5V8V6"/>
<dbReference type="PANTHER" id="PTHR42808:SF3">
    <property type="entry name" value="HYDROXYSTEROID DEHYDROGENASE-LIKE PROTEIN 2"/>
    <property type="match status" value="1"/>
</dbReference>
<feature type="compositionally biased region" description="Polar residues" evidence="1">
    <location>
        <begin position="478"/>
        <end position="489"/>
    </location>
</feature>
<protein>
    <submittedName>
        <fullName evidence="2">Uncharacterized protein</fullName>
    </submittedName>
</protein>
<dbReference type="OrthoDB" id="5327538at2759"/>
<dbReference type="STRING" id="1611254.A0A2G5V8V6"/>
<dbReference type="GO" id="GO:0005739">
    <property type="term" value="C:mitochondrion"/>
    <property type="evidence" value="ECO:0007669"/>
    <property type="project" value="TreeGrafter"/>
</dbReference>
<dbReference type="PRINTS" id="PR00081">
    <property type="entry name" value="GDHRDH"/>
</dbReference>
<dbReference type="PANTHER" id="PTHR42808">
    <property type="entry name" value="HYDROXYSTEROID DEHYDROGENASE-LIKE PROTEIN 2"/>
    <property type="match status" value="1"/>
</dbReference>
<evidence type="ECO:0000256" key="1">
    <source>
        <dbReference type="SAM" id="MobiDB-lite"/>
    </source>
</evidence>
<feature type="region of interest" description="Disordered" evidence="1">
    <location>
        <begin position="448"/>
        <end position="489"/>
    </location>
</feature>
<dbReference type="EMBL" id="PDUG01000002">
    <property type="protein sequence ID" value="PIC47956.1"/>
    <property type="molecule type" value="Genomic_DNA"/>
</dbReference>
<dbReference type="Gene3D" id="3.40.50.720">
    <property type="entry name" value="NAD(P)-binding Rossmann-like Domain"/>
    <property type="match status" value="1"/>
</dbReference>
<comment type="caution">
    <text evidence="2">The sequence shown here is derived from an EMBL/GenBank/DDBJ whole genome shotgun (WGS) entry which is preliminary data.</text>
</comment>
<dbReference type="InterPro" id="IPR051935">
    <property type="entry name" value="HSDL2"/>
</dbReference>
<keyword evidence="3" id="KW-1185">Reference proteome</keyword>
<name>A0A2G5V8V6_9PELO</name>
<accession>A0A2G5V8V6</accession>
<evidence type="ECO:0000313" key="3">
    <source>
        <dbReference type="Proteomes" id="UP000230233"/>
    </source>
</evidence>
<evidence type="ECO:0000313" key="2">
    <source>
        <dbReference type="EMBL" id="PIC47956.1"/>
    </source>
</evidence>
<sequence length="489" mass="54945">MFAGRTVVMTGASRGNGRQIAKMLAENGANLVLAGSAPSCHGAVFGSVFDTAREIEKTGGIVLPIAVDVHQVSSVHSCIEKAVLNFGGIDYLINNSSTLSLCHTDDPKRKRNDLKRSLNSKSIVNFTTECLPHLQKSESPQILNIMKPYSKYPCRVSDKKLLDIAHDKIDDLKEDLFKLVYTPKKYSSIAMNFLWPYTGVWTTQYENHMDRFGGPGSPCLMPSAVATILTARSPSHDMFFVDSKVLNTNPKFSPSDQLMLTPDLKYLKSRKSDSQFFYGIYDSSNTEYMADRVNGEYERIEKVVKRFLKSVDIGKDHLIYLLVISEPFHNRKKFVTLDLKNKPGYFVTGATNANLRIEMPMNECIKAFTKPGYLLHLEKKGRISLTRRGESFPHREKAPYQYQTEFVFKLKLLQHLVDEFVASGDARLTSLEDHESRYKITEELMPRGSEMIPSSTAPECAPESSSSDDIDPAKINVFGSQEATTIDFP</sequence>